<reference evidence="1" key="1">
    <citation type="journal article" date="2023" name="G3 (Bethesda)">
        <title>A reference genome for the long-term kleptoplast-retaining sea slug Elysia crispata morphotype clarki.</title>
        <authorList>
            <person name="Eastman K.E."/>
            <person name="Pendleton A.L."/>
            <person name="Shaikh M.A."/>
            <person name="Suttiyut T."/>
            <person name="Ogas R."/>
            <person name="Tomko P."/>
            <person name="Gavelis G."/>
            <person name="Widhalm J.R."/>
            <person name="Wisecaver J.H."/>
        </authorList>
    </citation>
    <scope>NUCLEOTIDE SEQUENCE</scope>
    <source>
        <strain evidence="1">ECLA1</strain>
    </source>
</reference>
<proteinExistence type="predicted"/>
<accession>A0AAE1AET8</accession>
<dbReference type="AlphaFoldDB" id="A0AAE1AET8"/>
<dbReference type="Proteomes" id="UP001283361">
    <property type="component" value="Unassembled WGS sequence"/>
</dbReference>
<organism evidence="1 2">
    <name type="scientific">Elysia crispata</name>
    <name type="common">lettuce slug</name>
    <dbReference type="NCBI Taxonomy" id="231223"/>
    <lineage>
        <taxon>Eukaryota</taxon>
        <taxon>Metazoa</taxon>
        <taxon>Spiralia</taxon>
        <taxon>Lophotrochozoa</taxon>
        <taxon>Mollusca</taxon>
        <taxon>Gastropoda</taxon>
        <taxon>Heterobranchia</taxon>
        <taxon>Euthyneura</taxon>
        <taxon>Panpulmonata</taxon>
        <taxon>Sacoglossa</taxon>
        <taxon>Placobranchoidea</taxon>
        <taxon>Plakobranchidae</taxon>
        <taxon>Elysia</taxon>
    </lineage>
</organism>
<sequence length="101" mass="11547">MVFELLDGRVCRAKNSKKARDAGTEDRFKYASPTSQVRRCFLTSCLFKPPRPHVRFSCPETANIIIIPQIVSYNWTFLKGVSITHFDPIGIRTSEACSLFY</sequence>
<keyword evidence="2" id="KW-1185">Reference proteome</keyword>
<evidence type="ECO:0000313" key="1">
    <source>
        <dbReference type="EMBL" id="KAK3785931.1"/>
    </source>
</evidence>
<name>A0AAE1AET8_9GAST</name>
<protein>
    <submittedName>
        <fullName evidence="1">Uncharacterized protein</fullName>
    </submittedName>
</protein>
<evidence type="ECO:0000313" key="2">
    <source>
        <dbReference type="Proteomes" id="UP001283361"/>
    </source>
</evidence>
<comment type="caution">
    <text evidence="1">The sequence shown here is derived from an EMBL/GenBank/DDBJ whole genome shotgun (WGS) entry which is preliminary data.</text>
</comment>
<dbReference type="EMBL" id="JAWDGP010002044">
    <property type="protein sequence ID" value="KAK3785931.1"/>
    <property type="molecule type" value="Genomic_DNA"/>
</dbReference>
<gene>
    <name evidence="1" type="ORF">RRG08_013935</name>
</gene>